<dbReference type="Proteomes" id="UP000615026">
    <property type="component" value="Unassembled WGS sequence"/>
</dbReference>
<keyword evidence="2" id="KW-1185">Reference proteome</keyword>
<accession>A0A928ZX75</accession>
<gene>
    <name evidence="1" type="ORF">IQ260_20885</name>
</gene>
<evidence type="ECO:0000313" key="2">
    <source>
        <dbReference type="Proteomes" id="UP000615026"/>
    </source>
</evidence>
<name>A0A928ZX75_LEPEC</name>
<reference evidence="1" key="1">
    <citation type="submission" date="2020-10" db="EMBL/GenBank/DDBJ databases">
        <authorList>
            <person name="Castelo-Branco R."/>
            <person name="Eusebio N."/>
            <person name="Adriana R."/>
            <person name="Vieira A."/>
            <person name="Brugerolle De Fraissinette N."/>
            <person name="Rezende De Castro R."/>
            <person name="Schneider M.P."/>
            <person name="Vasconcelos V."/>
            <person name="Leao P.N."/>
        </authorList>
    </citation>
    <scope>NUCLEOTIDE SEQUENCE</scope>
    <source>
        <strain evidence="1">LEGE 11479</strain>
    </source>
</reference>
<sequence>MAQLTGFFQGTSQADTFLGKADTILIDDEYIGISADVLVIDSFGGDDIVEAITNISTFAVDDIPFGGTIDALGIGMTGATVDTGRGSDTFTASSVATSKRSTLSIGLRNSDIKTKGGHDSVLINGTGNVSNISGFSATGIGMRSSVLKAGAGNDTVTVNARGSAGSQGKPSSLAIGLESSSLGGNRGEDVIQISASAVSSAFIAGGTASATGIISDSYVSGGADNDTISITASTQIGTRRGGGSSKATGVGISSVVWGGKGSDKITIAASTDAVGTFGAMTEATGVLSGLVEGNGDNDTINITAEIKSASGAAVGINASTVSGGAGSDEITIGVKGFTNILPAQNFFGALESHILGGSGNDTITIESTYTPQTSRGGIILNNSIGLVNSALDGGSGDDILTVSGLNLDLKDAVVFGGGGEDIFDTGVGSASISGGGGQDILKLDFFDTATMSITQLGTNSIHILGTQDKQGNSLDWTQTINGVEHYEVAGALYNATDVVALLG</sequence>
<dbReference type="EMBL" id="JADEXP010000236">
    <property type="protein sequence ID" value="MBE9069106.1"/>
    <property type="molecule type" value="Genomic_DNA"/>
</dbReference>
<evidence type="ECO:0008006" key="3">
    <source>
        <dbReference type="Google" id="ProtNLM"/>
    </source>
</evidence>
<proteinExistence type="predicted"/>
<evidence type="ECO:0000313" key="1">
    <source>
        <dbReference type="EMBL" id="MBE9069106.1"/>
    </source>
</evidence>
<dbReference type="InterPro" id="IPR011049">
    <property type="entry name" value="Serralysin-like_metalloprot_C"/>
</dbReference>
<protein>
    <recommendedName>
        <fullName evidence="3">Calcium-binding protein</fullName>
    </recommendedName>
</protein>
<organism evidence="1 2">
    <name type="scientific">Leptolyngbya cf. ectocarpi LEGE 11479</name>
    <dbReference type="NCBI Taxonomy" id="1828722"/>
    <lineage>
        <taxon>Bacteria</taxon>
        <taxon>Bacillati</taxon>
        <taxon>Cyanobacteriota</taxon>
        <taxon>Cyanophyceae</taxon>
        <taxon>Leptolyngbyales</taxon>
        <taxon>Leptolyngbyaceae</taxon>
        <taxon>Leptolyngbya group</taxon>
        <taxon>Leptolyngbya</taxon>
    </lineage>
</organism>
<dbReference type="SUPFAM" id="SSF51120">
    <property type="entry name" value="beta-Roll"/>
    <property type="match status" value="1"/>
</dbReference>
<dbReference type="Gene3D" id="2.160.20.160">
    <property type="match status" value="1"/>
</dbReference>
<dbReference type="PRINTS" id="PR00313">
    <property type="entry name" value="CABNDNGRPT"/>
</dbReference>
<dbReference type="AlphaFoldDB" id="A0A928ZX75"/>
<dbReference type="RefSeq" id="WP_193995025.1">
    <property type="nucleotide sequence ID" value="NZ_JADEXP010000236.1"/>
</dbReference>
<comment type="caution">
    <text evidence="1">The sequence shown here is derived from an EMBL/GenBank/DDBJ whole genome shotgun (WGS) entry which is preliminary data.</text>
</comment>